<dbReference type="PROSITE" id="PS50156">
    <property type="entry name" value="SSD"/>
    <property type="match status" value="2"/>
</dbReference>
<dbReference type="OrthoDB" id="2365435at2"/>
<dbReference type="SUPFAM" id="SSF82866">
    <property type="entry name" value="Multidrug efflux transporter AcrB transmembrane domain"/>
    <property type="match status" value="2"/>
</dbReference>
<dbReference type="STRING" id="317018.AVL63_12310"/>
<feature type="transmembrane region" description="Helical" evidence="8">
    <location>
        <begin position="627"/>
        <end position="648"/>
    </location>
</feature>
<dbReference type="InterPro" id="IPR004869">
    <property type="entry name" value="MMPL_dom"/>
</dbReference>
<keyword evidence="5 8" id="KW-1133">Transmembrane helix</keyword>
<dbReference type="PANTHER" id="PTHR33406:SF6">
    <property type="entry name" value="MEMBRANE PROTEIN YDGH-RELATED"/>
    <property type="match status" value="1"/>
</dbReference>
<feature type="domain" description="SSD" evidence="9">
    <location>
        <begin position="258"/>
        <end position="353"/>
    </location>
</feature>
<evidence type="ECO:0000256" key="7">
    <source>
        <dbReference type="SAM" id="MobiDB-lite"/>
    </source>
</evidence>
<feature type="transmembrane region" description="Helical" evidence="8">
    <location>
        <begin position="591"/>
        <end position="615"/>
    </location>
</feature>
<dbReference type="InterPro" id="IPR000731">
    <property type="entry name" value="SSD"/>
</dbReference>
<feature type="transmembrane region" description="Helical" evidence="8">
    <location>
        <begin position="256"/>
        <end position="278"/>
    </location>
</feature>
<dbReference type="AlphaFoldDB" id="A0A0W8IJ95"/>
<name>A0A0W8IJ95_9MICC</name>
<organism evidence="10 11">
    <name type="scientific">Nesterenkonia jeotgali</name>
    <dbReference type="NCBI Taxonomy" id="317018"/>
    <lineage>
        <taxon>Bacteria</taxon>
        <taxon>Bacillati</taxon>
        <taxon>Actinomycetota</taxon>
        <taxon>Actinomycetes</taxon>
        <taxon>Micrococcales</taxon>
        <taxon>Micrococcaceae</taxon>
        <taxon>Nesterenkonia</taxon>
    </lineage>
</organism>
<dbReference type="GO" id="GO:0005886">
    <property type="term" value="C:plasma membrane"/>
    <property type="evidence" value="ECO:0007669"/>
    <property type="project" value="UniProtKB-SubCell"/>
</dbReference>
<feature type="region of interest" description="Disordered" evidence="7">
    <location>
        <begin position="737"/>
        <end position="768"/>
    </location>
</feature>
<accession>A0A0W8IJ95</accession>
<feature type="domain" description="SSD" evidence="9">
    <location>
        <begin position="594"/>
        <end position="722"/>
    </location>
</feature>
<protein>
    <recommendedName>
        <fullName evidence="9">SSD domain-containing protein</fullName>
    </recommendedName>
</protein>
<feature type="transmembrane region" description="Helical" evidence="8">
    <location>
        <begin position="332"/>
        <end position="354"/>
    </location>
</feature>
<reference evidence="11" key="1">
    <citation type="submission" date="2015-12" db="EMBL/GenBank/DDBJ databases">
        <authorList>
            <person name="Nair G.R."/>
            <person name="Kaur G."/>
            <person name="Mayilraj S."/>
        </authorList>
    </citation>
    <scope>NUCLEOTIDE SEQUENCE [LARGE SCALE GENOMIC DNA]</scope>
    <source>
        <strain evidence="11">CD08_7</strain>
    </source>
</reference>
<evidence type="ECO:0000256" key="5">
    <source>
        <dbReference type="ARBA" id="ARBA00022989"/>
    </source>
</evidence>
<feature type="transmembrane region" description="Helical" evidence="8">
    <location>
        <begin position="223"/>
        <end position="244"/>
    </location>
</feature>
<keyword evidence="4 8" id="KW-0812">Transmembrane</keyword>
<sequence length="768" mass="81603">MTRDVSRGSGARKSENDVTTKTSGRRSPVQPRWIRILIPAILVLVWLGVTAVGGQTFGKVSEVTTNDQTTFLPADAESTRALELSQGFSDDESVPATLIGEPAGGEVDEQALAAVEALVEEINTLQGVDRSLPPQVSEDGEAFQVLVLMEEAAVEAGAVAELRDLVDAELPEAEWRTHVTGPAALSDDFANAFAGIDGLLLLVAVIAVFVILVVVYRSVLLPFLVLLSSIAALSSAITVIFQMAKMEWITLNGQAQGILSILVIGAATDYSLLLVARYREELLARENRFEALFEAWRRSTPAILASGGTVAAALLCLLFSDLNSNRALGPVASAGIVFAMLATLTFLPAMLALFGRPVFWPKVPHAPKPAVEEARAANPDLQTRRTRHTSRRRTLWAVVAEKVRARPRLIWLVVTGLLLISSVGVLDLKAEGVPQSEQVLGQTDAKDGQVMLEEHFDAGTGAPANVFVPADELGEALEIVEASDGVGEVYPVAENGAPAQGPADANEVDGYNQLSVTLTDSGDSLEAERTIGELREELNALDGEALVGGTTATQLDTNETAQRDLVTIIPIVLLVILAFLIVLLRSVTAPLILLLTTVLSFTAALGISALVFNYIFGFPGADPTVPLFGFVFLTALGVDYNIFLATRAREETARRGPKEGLLYSLVITGGVITSAGIVLAATFAALGVLPLMFMVQLAFLVALGVLIDTFIVRTLQVPALGVDLGHRFWWPSKIGKDGHGGRDVATQRVTGESADSAEDSSAPTVLSR</sequence>
<feature type="transmembrane region" description="Helical" evidence="8">
    <location>
        <begin position="192"/>
        <end position="216"/>
    </location>
</feature>
<keyword evidence="3" id="KW-1003">Cell membrane</keyword>
<evidence type="ECO:0000256" key="4">
    <source>
        <dbReference type="ARBA" id="ARBA00022692"/>
    </source>
</evidence>
<gene>
    <name evidence="10" type="ORF">AVL63_12310</name>
</gene>
<evidence type="ECO:0000256" key="8">
    <source>
        <dbReference type="SAM" id="Phobius"/>
    </source>
</evidence>
<comment type="subcellular location">
    <subcellularLocation>
        <location evidence="1">Cell membrane</location>
        <topology evidence="1">Multi-pass membrane protein</topology>
    </subcellularLocation>
</comment>
<dbReference type="InterPro" id="IPR050545">
    <property type="entry name" value="Mycobact_MmpL"/>
</dbReference>
<dbReference type="Proteomes" id="UP000054023">
    <property type="component" value="Unassembled WGS sequence"/>
</dbReference>
<proteinExistence type="inferred from homology"/>
<feature type="region of interest" description="Disordered" evidence="7">
    <location>
        <begin position="1"/>
        <end position="26"/>
    </location>
</feature>
<evidence type="ECO:0000259" key="9">
    <source>
        <dbReference type="PROSITE" id="PS50156"/>
    </source>
</evidence>
<dbReference type="PANTHER" id="PTHR33406">
    <property type="entry name" value="MEMBRANE PROTEIN MJ1562-RELATED"/>
    <property type="match status" value="1"/>
</dbReference>
<evidence type="ECO:0000256" key="2">
    <source>
        <dbReference type="ARBA" id="ARBA00010157"/>
    </source>
</evidence>
<feature type="transmembrane region" description="Helical" evidence="8">
    <location>
        <begin position="660"/>
        <end position="685"/>
    </location>
</feature>
<dbReference type="Gene3D" id="1.20.1640.10">
    <property type="entry name" value="Multidrug efflux transporter AcrB transmembrane domain"/>
    <property type="match status" value="2"/>
</dbReference>
<dbReference type="EMBL" id="LQBM01000002">
    <property type="protein sequence ID" value="KUG59961.1"/>
    <property type="molecule type" value="Genomic_DNA"/>
</dbReference>
<feature type="transmembrane region" description="Helical" evidence="8">
    <location>
        <begin position="565"/>
        <end position="584"/>
    </location>
</feature>
<feature type="transmembrane region" description="Helical" evidence="8">
    <location>
        <begin position="409"/>
        <end position="426"/>
    </location>
</feature>
<evidence type="ECO:0000256" key="3">
    <source>
        <dbReference type="ARBA" id="ARBA00022475"/>
    </source>
</evidence>
<dbReference type="Pfam" id="PF03176">
    <property type="entry name" value="MMPL"/>
    <property type="match status" value="2"/>
</dbReference>
<evidence type="ECO:0000313" key="10">
    <source>
        <dbReference type="EMBL" id="KUG59961.1"/>
    </source>
</evidence>
<evidence type="ECO:0000256" key="6">
    <source>
        <dbReference type="ARBA" id="ARBA00023136"/>
    </source>
</evidence>
<evidence type="ECO:0000256" key="1">
    <source>
        <dbReference type="ARBA" id="ARBA00004651"/>
    </source>
</evidence>
<feature type="transmembrane region" description="Helical" evidence="8">
    <location>
        <begin position="299"/>
        <end position="320"/>
    </location>
</feature>
<feature type="transmembrane region" description="Helical" evidence="8">
    <location>
        <begin position="691"/>
        <end position="711"/>
    </location>
</feature>
<comment type="similarity">
    <text evidence="2">Belongs to the resistance-nodulation-cell division (RND) (TC 2.A.6) family. MmpL subfamily.</text>
</comment>
<evidence type="ECO:0000313" key="11">
    <source>
        <dbReference type="Proteomes" id="UP000054023"/>
    </source>
</evidence>
<keyword evidence="6 8" id="KW-0472">Membrane</keyword>
<keyword evidence="11" id="KW-1185">Reference proteome</keyword>
<feature type="transmembrane region" description="Helical" evidence="8">
    <location>
        <begin position="33"/>
        <end position="53"/>
    </location>
</feature>
<feature type="compositionally biased region" description="Basic and acidic residues" evidence="7">
    <location>
        <begin position="1"/>
        <end position="18"/>
    </location>
</feature>
<comment type="caution">
    <text evidence="10">The sequence shown here is derived from an EMBL/GenBank/DDBJ whole genome shotgun (WGS) entry which is preliminary data.</text>
</comment>